<evidence type="ECO:0000256" key="2">
    <source>
        <dbReference type="ARBA" id="ARBA00022692"/>
    </source>
</evidence>
<feature type="region of interest" description="Disordered" evidence="5">
    <location>
        <begin position="1023"/>
        <end position="1086"/>
    </location>
</feature>
<feature type="compositionally biased region" description="Basic and acidic residues" evidence="5">
    <location>
        <begin position="512"/>
        <end position="529"/>
    </location>
</feature>
<dbReference type="Pfam" id="PF01544">
    <property type="entry name" value="CorA"/>
    <property type="match status" value="1"/>
</dbReference>
<protein>
    <recommendedName>
        <fullName evidence="9">Mg2+ transporter</fullName>
    </recommendedName>
</protein>
<keyword evidence="2 6" id="KW-0812">Transmembrane</keyword>
<keyword evidence="8" id="KW-1185">Reference proteome</keyword>
<dbReference type="GO" id="GO:0016020">
    <property type="term" value="C:membrane"/>
    <property type="evidence" value="ECO:0007669"/>
    <property type="project" value="UniProtKB-SubCell"/>
</dbReference>
<dbReference type="GO" id="GO:0046873">
    <property type="term" value="F:metal ion transmembrane transporter activity"/>
    <property type="evidence" value="ECO:0007669"/>
    <property type="project" value="InterPro"/>
</dbReference>
<feature type="compositionally biased region" description="Polar residues" evidence="5">
    <location>
        <begin position="79"/>
        <end position="88"/>
    </location>
</feature>
<accession>A0A9P5CCW9</accession>
<feature type="compositionally biased region" description="Basic and acidic residues" evidence="5">
    <location>
        <begin position="649"/>
        <end position="660"/>
    </location>
</feature>
<feature type="transmembrane region" description="Helical" evidence="6">
    <location>
        <begin position="1531"/>
        <end position="1553"/>
    </location>
</feature>
<feature type="compositionally biased region" description="Basic and acidic residues" evidence="5">
    <location>
        <begin position="756"/>
        <end position="768"/>
    </location>
</feature>
<name>A0A9P5CCW9_9HYPO</name>
<dbReference type="EMBL" id="QLNT01000011">
    <property type="protein sequence ID" value="KAF3069932.1"/>
    <property type="molecule type" value="Genomic_DNA"/>
</dbReference>
<evidence type="ECO:0000256" key="4">
    <source>
        <dbReference type="ARBA" id="ARBA00023136"/>
    </source>
</evidence>
<dbReference type="InterPro" id="IPR050829">
    <property type="entry name" value="CorA_MIT"/>
</dbReference>
<comment type="caution">
    <text evidence="7">The sequence shown here is derived from an EMBL/GenBank/DDBJ whole genome shotgun (WGS) entry which is preliminary data.</text>
</comment>
<gene>
    <name evidence="7" type="ORF">CFAM422_006996</name>
</gene>
<keyword evidence="4 6" id="KW-0472">Membrane</keyword>
<feature type="compositionally biased region" description="Polar residues" evidence="5">
    <location>
        <begin position="1056"/>
        <end position="1075"/>
    </location>
</feature>
<feature type="region of interest" description="Disordered" evidence="5">
    <location>
        <begin position="734"/>
        <end position="788"/>
    </location>
</feature>
<evidence type="ECO:0000256" key="3">
    <source>
        <dbReference type="ARBA" id="ARBA00022989"/>
    </source>
</evidence>
<feature type="transmembrane region" description="Helical" evidence="6">
    <location>
        <begin position="1565"/>
        <end position="1586"/>
    </location>
</feature>
<keyword evidence="3 6" id="KW-1133">Transmembrane helix</keyword>
<feature type="compositionally biased region" description="Polar residues" evidence="5">
    <location>
        <begin position="25"/>
        <end position="37"/>
    </location>
</feature>
<feature type="region of interest" description="Disordered" evidence="5">
    <location>
        <begin position="825"/>
        <end position="880"/>
    </location>
</feature>
<dbReference type="Proteomes" id="UP000801864">
    <property type="component" value="Unassembled WGS sequence"/>
</dbReference>
<feature type="compositionally biased region" description="Basic and acidic residues" evidence="5">
    <location>
        <begin position="38"/>
        <end position="51"/>
    </location>
</feature>
<feature type="compositionally biased region" description="Acidic residues" evidence="5">
    <location>
        <begin position="665"/>
        <end position="674"/>
    </location>
</feature>
<feature type="region of interest" description="Disordered" evidence="5">
    <location>
        <begin position="500"/>
        <end position="560"/>
    </location>
</feature>
<evidence type="ECO:0000256" key="6">
    <source>
        <dbReference type="SAM" id="Phobius"/>
    </source>
</evidence>
<dbReference type="PANTHER" id="PTHR47685">
    <property type="entry name" value="MAGNESIUM TRANSPORT PROTEIN CORA"/>
    <property type="match status" value="1"/>
</dbReference>
<evidence type="ECO:0000256" key="5">
    <source>
        <dbReference type="SAM" id="MobiDB-lite"/>
    </source>
</evidence>
<evidence type="ECO:0000313" key="8">
    <source>
        <dbReference type="Proteomes" id="UP000801864"/>
    </source>
</evidence>
<reference evidence="7 8" key="1">
    <citation type="submission" date="2018-06" db="EMBL/GenBank/DDBJ databases">
        <title>Genome analysis of cellulolytic fungus Trichoderma lentiforme CFAM-422.</title>
        <authorList>
            <person name="Steindorff A.S."/>
            <person name="Formighieri E.F."/>
            <person name="Midorikawa G.E.O."/>
            <person name="Tamietti M.S."/>
            <person name="Ramos E.Z."/>
            <person name="Silva A.S."/>
            <person name="Bon E.P.S."/>
            <person name="Mendes T.D."/>
            <person name="Damaso M.C.T."/>
            <person name="Favaro L.C.L."/>
        </authorList>
    </citation>
    <scope>NUCLEOTIDE SEQUENCE [LARGE SCALE GENOMIC DNA]</scope>
    <source>
        <strain evidence="7 8">CFAM-422</strain>
    </source>
</reference>
<feature type="compositionally biased region" description="Basic residues" evidence="5">
    <location>
        <begin position="851"/>
        <end position="861"/>
    </location>
</feature>
<feature type="region of interest" description="Disordered" evidence="5">
    <location>
        <begin position="1"/>
        <end position="51"/>
    </location>
</feature>
<dbReference type="Gene3D" id="1.20.58.340">
    <property type="entry name" value="Magnesium transport protein CorA, transmembrane region"/>
    <property type="match status" value="1"/>
</dbReference>
<sequence>MDNSPSPRRRHSGDQPPRRHRGISAGTSNSIRLSSPKTEFRPFRESNYRDENEFDSLYEEIPVPEHSASWEPHYSTESYDLRNASSGTPPRPSGGNIARETVSSRPNFVEAVENDGEKAEEVEDAGLSFTVTLPSNNEQSLPPYTNLTDSSSAWKVEKSYDKKIGTTHLQSIYSIKYSIGEMGQEKITLFCPQGPIKDDDDSALVQAKWLHVQRSSMSVKVLEKLVMDCPIINGDIRRVAILLLEAVERSFLREAENGAYIEPGSVVRFTGTRHMPHDSRNFVVTEPVIFIAFPFAELASSRNTHGSRERDEYYPRTLLQNLYGFDVVTSRGKHQVIHKMSADSQSNDTLYVNQLWCLVIGSDILITLSDRPTDDLLGGSIEKRTDYFKQPLRIEVIDTNGSQHSMSISSKTPWVDLFRHVIFTVHGNLMSIMDHELVDEADEVITAERWVEIAKATKPSLLKFYLTERKTPASRSSSVSSRMSSHSGIKRLLLLDYAHRDRRHGSKTSTSRHSEDRYDGDSSSGERKAVSKRTSTPRPPRHARPPISTRSYSEPAEIRHERSRIQAEMYSNNENKSLPTIVALNSSDKNYSEPEQTTTSMRDSQDVGNDARQSHQNDASLYNTFTPEHQQSPSSGYADEDIRYMGPPSKHDNPPMHEQRAPTSDTEEEEEEEETVTHLEYHFSYLGDDGKNQAPEKEAPDAPLLKHRISSANNSNFLKGDGDLNEHEETLASQLNRPATAYQKVQIEDGSESSDEDKTDRHTYDDPTHATLLNTTSELNPDDDDDLMRKRQRGHFYPFISPEFDNRENTSEKGYSLRYSASFPQSDSYKGLRSRSRSLSSSTDNSFYSRGRTRTRKRRAWKRDSPNLVHDSSSRPGVRFHPQIQYSDYHENAEMSPYGSSNATKVETLPVQTAVPFFFWKQSSVAGTFSSHDNPEQTLIKLLDQIDERISDDPISKHYSKVLELTMDDVLSRQESLHEPVLEQDLGIGQGESIQPNRLSAQETVDLRTANILRLRSPANQAEILNRESEENNAESLEAPGTSVDNDPANAEVQRSDLQPTPNDVYNSTNSSPGRDSNGETKSHQTQALGLISHDKTLVKQLVGMSQQIVWSFIPNTGGSRIHTLMKRLWGCVDIMCLQLLWEESQRGHDSECTYIIRNFSSQVKKTYHKRRKPVSGKIHYLVCGDCKSAKPYQSAKDALDHLHEKHIDCQHGGFDRPYDDPCYVWLHRIWHDGYPMRSSRDGLLGIMEDFIEELSYISDYVRELHNMTARDSSTSDAVSTPPLSGNITHAFQQIVKMFVFRSKQLSLVNRRRDLISGSSLDNFPMIQRIDRKIEELLSLEMDANERIIDLLESAKKDIFLSGIGSHSEMLEAESVRVQFLALAFMSGIQRPLLQPSFMGRSSVKDTLLQLYKEYTSRLHFQANNRPRKRVFLDIHGLEEELQALDKLVDSQESCLYNVLTVIDPLTSRYTTETRLREFRAEVQYGNAQLHQLIERRREIDNLATRLWILKDQVKQTIEIMEEDHGKAIRVFTVVTLFFLPLSFVSSFLGMNTVDVRDSNWNQQIFWITGIPMTVVVLSLAWIYGYKGEEIRDWMIHRMQDRGHQYSPSTYHHMSSRTSLETRWKEWNPATVVKQSRTDRQDFRTLIRSKVQNVSGWRRSNNENFKGLDGSDERFMMRRRNTEDSLAPMRR</sequence>
<dbReference type="InterPro" id="IPR045863">
    <property type="entry name" value="CorA_TM1_TM2"/>
</dbReference>
<dbReference type="InterPro" id="IPR002523">
    <property type="entry name" value="MgTranspt_CorA/ZnTranspt_ZntB"/>
</dbReference>
<evidence type="ECO:0000313" key="7">
    <source>
        <dbReference type="EMBL" id="KAF3069932.1"/>
    </source>
</evidence>
<feature type="region of interest" description="Disordered" evidence="5">
    <location>
        <begin position="79"/>
        <end position="100"/>
    </location>
</feature>
<proteinExistence type="predicted"/>
<feature type="compositionally biased region" description="Polar residues" evidence="5">
    <location>
        <begin position="585"/>
        <end position="602"/>
    </location>
</feature>
<organism evidence="7 8">
    <name type="scientific">Trichoderma lentiforme</name>
    <dbReference type="NCBI Taxonomy" id="1567552"/>
    <lineage>
        <taxon>Eukaryota</taxon>
        <taxon>Fungi</taxon>
        <taxon>Dikarya</taxon>
        <taxon>Ascomycota</taxon>
        <taxon>Pezizomycotina</taxon>
        <taxon>Sordariomycetes</taxon>
        <taxon>Hypocreomycetidae</taxon>
        <taxon>Hypocreales</taxon>
        <taxon>Hypocreaceae</taxon>
        <taxon>Trichoderma</taxon>
    </lineage>
</organism>
<feature type="region of interest" description="Disordered" evidence="5">
    <location>
        <begin position="585"/>
        <end position="678"/>
    </location>
</feature>
<evidence type="ECO:0008006" key="9">
    <source>
        <dbReference type="Google" id="ProtNLM"/>
    </source>
</evidence>
<dbReference type="PANTHER" id="PTHR47685:SF1">
    <property type="entry name" value="MAGNESIUM TRANSPORT PROTEIN CORA"/>
    <property type="match status" value="1"/>
</dbReference>
<comment type="subcellular location">
    <subcellularLocation>
        <location evidence="1">Membrane</location>
        <topology evidence="1">Multi-pass membrane protein</topology>
    </subcellularLocation>
</comment>
<evidence type="ECO:0000256" key="1">
    <source>
        <dbReference type="ARBA" id="ARBA00004141"/>
    </source>
</evidence>
<dbReference type="SUPFAM" id="SSF144083">
    <property type="entry name" value="Magnesium transport protein CorA, transmembrane region"/>
    <property type="match status" value="1"/>
</dbReference>
<feature type="compositionally biased region" description="Polar residues" evidence="5">
    <location>
        <begin position="614"/>
        <end position="635"/>
    </location>
</feature>